<comment type="caution">
    <text evidence="2">The sequence shown here is derived from an EMBL/GenBank/DDBJ whole genome shotgun (WGS) entry which is preliminary data.</text>
</comment>
<organism evidence="2 3">
    <name type="scientific">Aquirufa avitistagni</name>
    <dbReference type="NCBI Taxonomy" id="3104728"/>
    <lineage>
        <taxon>Bacteria</taxon>
        <taxon>Pseudomonadati</taxon>
        <taxon>Bacteroidota</taxon>
        <taxon>Cytophagia</taxon>
        <taxon>Cytophagales</taxon>
        <taxon>Flectobacillaceae</taxon>
        <taxon>Aquirufa</taxon>
    </lineage>
</organism>
<keyword evidence="1" id="KW-0472">Membrane</keyword>
<dbReference type="Proteomes" id="UP001598138">
    <property type="component" value="Unassembled WGS sequence"/>
</dbReference>
<evidence type="ECO:0000256" key="1">
    <source>
        <dbReference type="SAM" id="Phobius"/>
    </source>
</evidence>
<evidence type="ECO:0000313" key="3">
    <source>
        <dbReference type="Proteomes" id="UP001598138"/>
    </source>
</evidence>
<reference evidence="2 3" key="1">
    <citation type="submission" date="2024-03" db="EMBL/GenBank/DDBJ databases">
        <title>Aquirufa genome sequencing.</title>
        <authorList>
            <person name="Pitt A."/>
            <person name="Hahn M.W."/>
        </authorList>
    </citation>
    <scope>NUCLEOTIDE SEQUENCE [LARGE SCALE GENOMIC DNA]</scope>
    <source>
        <strain evidence="2 3">OSTEICH-129V</strain>
    </source>
</reference>
<dbReference type="GO" id="GO:0032259">
    <property type="term" value="P:methylation"/>
    <property type="evidence" value="ECO:0007669"/>
    <property type="project" value="UniProtKB-KW"/>
</dbReference>
<proteinExistence type="predicted"/>
<name>A0ABW6DC50_9BACT</name>
<dbReference type="Gene3D" id="3.40.50.150">
    <property type="entry name" value="Vaccinia Virus protein VP39"/>
    <property type="match status" value="1"/>
</dbReference>
<sequence length="252" mass="29442">MIIALFKSTFEILKKNYYKAQFEPTILSIFINPSYFIRRDLFNNISILALKIQGSLLDFGCGRKPYQNLFTNSFSYIGLDLDHSDKLKNNVFADLFYDGVTIPIEDYTIDNIFSSETFELLPDPNQILCEFNRILKPGGKLLITVPFVWEEHWRPYDNVRYTEIGIKNLLQNNGFEILESRKSTSYFASVLQLFITYLWRVVFPNNKLLKGLFTILLISPFNLLGIIIDFFSRKNSDSYFYLNTVVLAHKKN</sequence>
<keyword evidence="2" id="KW-0489">Methyltransferase</keyword>
<keyword evidence="1" id="KW-0812">Transmembrane</keyword>
<evidence type="ECO:0000313" key="2">
    <source>
        <dbReference type="EMBL" id="MFD3394321.1"/>
    </source>
</evidence>
<keyword evidence="3" id="KW-1185">Reference proteome</keyword>
<dbReference type="GO" id="GO:0008168">
    <property type="term" value="F:methyltransferase activity"/>
    <property type="evidence" value="ECO:0007669"/>
    <property type="project" value="UniProtKB-KW"/>
</dbReference>
<dbReference type="EMBL" id="JBBKXZ010000002">
    <property type="protein sequence ID" value="MFD3394321.1"/>
    <property type="molecule type" value="Genomic_DNA"/>
</dbReference>
<dbReference type="InterPro" id="IPR029063">
    <property type="entry name" value="SAM-dependent_MTases_sf"/>
</dbReference>
<accession>A0ABW6DC50</accession>
<dbReference type="RefSeq" id="WP_377983203.1">
    <property type="nucleotide sequence ID" value="NZ_JBBKXZ010000002.1"/>
</dbReference>
<feature type="transmembrane region" description="Helical" evidence="1">
    <location>
        <begin position="208"/>
        <end position="231"/>
    </location>
</feature>
<dbReference type="SUPFAM" id="SSF53335">
    <property type="entry name" value="S-adenosyl-L-methionine-dependent methyltransferases"/>
    <property type="match status" value="1"/>
</dbReference>
<gene>
    <name evidence="2" type="ORF">U0R10_06790</name>
</gene>
<keyword evidence="2" id="KW-0808">Transferase</keyword>
<feature type="transmembrane region" description="Helical" evidence="1">
    <location>
        <begin position="185"/>
        <end position="202"/>
    </location>
</feature>
<protein>
    <submittedName>
        <fullName evidence="2">Class I SAM-dependent methyltransferase</fullName>
    </submittedName>
</protein>
<dbReference type="Pfam" id="PF13489">
    <property type="entry name" value="Methyltransf_23"/>
    <property type="match status" value="1"/>
</dbReference>
<keyword evidence="1" id="KW-1133">Transmembrane helix</keyword>